<protein>
    <submittedName>
        <fullName evidence="3">Phospholipid scramblase 4</fullName>
    </submittedName>
</protein>
<feature type="region of interest" description="Disordered" evidence="2">
    <location>
        <begin position="17"/>
        <end position="84"/>
    </location>
</feature>
<sequence length="484" mass="53108">MQPSTCPYLSLPLTLELRQPFSPGPPPAPFSFGSPRLPGPPTRGARARSAGGGVGGPRGRAPRGRVRARRGHAPEPRAAPSPPGFSLFLIWKALLFLPPSSAPPLSSAPLGKLDPGPASRVQSGRRARRTNWNSSKCQGIQGDISLIATRGQDSVMESVIPTAPEQPADEKDNQIKSPDQRPDAPPDYNSHFVPGPPGPAVPAPAGYAGGLPMGYNSPQQPGTFFSYQPAGGAHPIQYQPGKYHMSNQPVSVTWMPGPPPIPNCPPGLEYLTQLDTIHVLQHFEPLEMITSFETNNGYDIKNNLDQMVYIVNEDTDDFTRNAYRTLRPFVLRVTDCMGREIMTMQRPFRCTCCCFCCPSTRQELEVQCPPGVTIGFVAEHWNLCRAVYSIQNEKKENVMRVRGPCSTYGCGSDSVFEVKSLDGVSNIGSIIRKWNGLLSAMGDADQFEIHFPLDMDVKMKAMIFGACFLIDFMYFERSPRRSSR</sequence>
<accession>A0ABI7YQH4</accession>
<dbReference type="InterPro" id="IPR005552">
    <property type="entry name" value="Scramblase"/>
</dbReference>
<keyword evidence="4" id="KW-1185">Reference proteome</keyword>
<organism evidence="3 4">
    <name type="scientific">Felis catus</name>
    <name type="common">Cat</name>
    <name type="synonym">Felis silvestris catus</name>
    <dbReference type="NCBI Taxonomy" id="9685"/>
    <lineage>
        <taxon>Eukaryota</taxon>
        <taxon>Metazoa</taxon>
        <taxon>Chordata</taxon>
        <taxon>Craniata</taxon>
        <taxon>Vertebrata</taxon>
        <taxon>Euteleostomi</taxon>
        <taxon>Mammalia</taxon>
        <taxon>Eutheria</taxon>
        <taxon>Laurasiatheria</taxon>
        <taxon>Carnivora</taxon>
        <taxon>Feliformia</taxon>
        <taxon>Felidae</taxon>
        <taxon>Felinae</taxon>
        <taxon>Felis</taxon>
    </lineage>
</organism>
<dbReference type="GeneTree" id="ENSGT00940000161947"/>
<dbReference type="PANTHER" id="PTHR23248">
    <property type="entry name" value="PHOSPHOLIPID SCRAMBLASE-RELATED"/>
    <property type="match status" value="1"/>
</dbReference>
<dbReference type="Pfam" id="PF03803">
    <property type="entry name" value="Scramblase"/>
    <property type="match status" value="1"/>
</dbReference>
<gene>
    <name evidence="3" type="primary">PLSCR4</name>
</gene>
<evidence type="ECO:0000313" key="3">
    <source>
        <dbReference type="Ensembl" id="ENSFCTP00005037109.1"/>
    </source>
</evidence>
<feature type="compositionally biased region" description="Basic residues" evidence="2">
    <location>
        <begin position="60"/>
        <end position="71"/>
    </location>
</feature>
<name>A0ABI7YQH4_FELCA</name>
<reference evidence="3" key="2">
    <citation type="submission" date="2025-08" db="UniProtKB">
        <authorList>
            <consortium name="Ensembl"/>
        </authorList>
    </citation>
    <scope>IDENTIFICATION</scope>
    <source>
        <strain evidence="3">breed Abyssinian</strain>
    </source>
</reference>
<reference evidence="3" key="3">
    <citation type="submission" date="2025-09" db="UniProtKB">
        <authorList>
            <consortium name="Ensembl"/>
        </authorList>
    </citation>
    <scope>IDENTIFICATION</scope>
    <source>
        <strain evidence="3">breed Abyssinian</strain>
    </source>
</reference>
<evidence type="ECO:0000256" key="2">
    <source>
        <dbReference type="SAM" id="MobiDB-lite"/>
    </source>
</evidence>
<feature type="region of interest" description="Disordered" evidence="2">
    <location>
        <begin position="162"/>
        <end position="199"/>
    </location>
</feature>
<comment type="similarity">
    <text evidence="1">Belongs to the phospholipid scramblase family.</text>
</comment>
<dbReference type="PANTHER" id="PTHR23248:SF28">
    <property type="entry name" value="PHOSPHOLIPID SCRAMBLASE 4"/>
    <property type="match status" value="1"/>
</dbReference>
<feature type="region of interest" description="Disordered" evidence="2">
    <location>
        <begin position="104"/>
        <end position="137"/>
    </location>
</feature>
<feature type="compositionally biased region" description="Basic and acidic residues" evidence="2">
    <location>
        <begin position="168"/>
        <end position="184"/>
    </location>
</feature>
<proteinExistence type="inferred from homology"/>
<evidence type="ECO:0000313" key="4">
    <source>
        <dbReference type="Proteomes" id="UP000823872"/>
    </source>
</evidence>
<dbReference type="Proteomes" id="UP000823872">
    <property type="component" value="Chromosome C2"/>
</dbReference>
<evidence type="ECO:0000256" key="1">
    <source>
        <dbReference type="ARBA" id="ARBA00005350"/>
    </source>
</evidence>
<reference evidence="3 4" key="1">
    <citation type="submission" date="2021-02" db="EMBL/GenBank/DDBJ databases">
        <title>Safari Cat Assemblies.</title>
        <authorList>
            <person name="Bredemeyer K.R."/>
            <person name="Murphy W.J."/>
        </authorList>
    </citation>
    <scope>NUCLEOTIDE SEQUENCE [LARGE SCALE GENOMIC DNA]</scope>
</reference>
<dbReference type="Ensembl" id="ENSFCTT00005050824.1">
    <property type="protein sequence ID" value="ENSFCTP00005037109.1"/>
    <property type="gene ID" value="ENSFCTG00005017622.1"/>
</dbReference>